<protein>
    <recommendedName>
        <fullName evidence="5">DASH complex subunit SPC19</fullName>
    </recommendedName>
    <alternativeName>
        <fullName evidence="12">Outer kinetochore protein SPC19</fullName>
    </alternativeName>
</protein>
<keyword evidence="11" id="KW-0137">Centromere</keyword>
<dbReference type="GO" id="GO:0008608">
    <property type="term" value="P:attachment of spindle microtubules to kinetochore"/>
    <property type="evidence" value="ECO:0007669"/>
    <property type="project" value="InterPro"/>
</dbReference>
<evidence type="ECO:0000256" key="10">
    <source>
        <dbReference type="ARBA" id="ARBA00023242"/>
    </source>
</evidence>
<keyword evidence="15" id="KW-1185">Reference proteome</keyword>
<comment type="similarity">
    <text evidence="4">Belongs to the DASH complex SPC19 family.</text>
</comment>
<evidence type="ECO:0000256" key="2">
    <source>
        <dbReference type="ARBA" id="ARBA00004186"/>
    </source>
</evidence>
<dbReference type="PANTHER" id="PTHR28262">
    <property type="entry name" value="DASH COMPLEX SUBUNIT SPC19"/>
    <property type="match status" value="1"/>
</dbReference>
<dbReference type="GO" id="GO:0005876">
    <property type="term" value="C:spindle microtubule"/>
    <property type="evidence" value="ECO:0007669"/>
    <property type="project" value="InterPro"/>
</dbReference>
<sequence>MPRQSLAFNAGSHNQQLNSILACTQNIRSSCDTVAETNRTIEHYVGDFPRLRTVMDNKRHFGLVSESDVRQARNYVAAEIAPLLRELIVRAEDALSKEERYARTLRTQATQELADLEVRSYPQTKSSVPGTSPFAEDDTFSPTTLEEQQELLEKLQDQRKRLTEKVTQLEQNAQNRSPQSSSMAQ</sequence>
<dbReference type="AlphaFoldDB" id="A0AAF0F9R1"/>
<dbReference type="InterPro" id="IPR013251">
    <property type="entry name" value="DASH_Spc19"/>
</dbReference>
<dbReference type="Proteomes" id="UP001214628">
    <property type="component" value="Chromosome 1"/>
</dbReference>
<proteinExistence type="inferred from homology"/>
<dbReference type="EMBL" id="CP118375">
    <property type="protein sequence ID" value="WFD42499.1"/>
    <property type="molecule type" value="Genomic_DNA"/>
</dbReference>
<evidence type="ECO:0000256" key="1">
    <source>
        <dbReference type="ARBA" id="ARBA00004123"/>
    </source>
</evidence>
<evidence type="ECO:0000256" key="6">
    <source>
        <dbReference type="ARBA" id="ARBA00022454"/>
    </source>
</evidence>
<accession>A0AAF0F9R1</accession>
<evidence type="ECO:0000256" key="8">
    <source>
        <dbReference type="ARBA" id="ARBA00022838"/>
    </source>
</evidence>
<evidence type="ECO:0000256" key="9">
    <source>
        <dbReference type="ARBA" id="ARBA00023212"/>
    </source>
</evidence>
<evidence type="ECO:0000256" key="5">
    <source>
        <dbReference type="ARBA" id="ARBA00016329"/>
    </source>
</evidence>
<evidence type="ECO:0000256" key="13">
    <source>
        <dbReference type="SAM" id="MobiDB-lite"/>
    </source>
</evidence>
<dbReference type="GO" id="GO:0042729">
    <property type="term" value="C:DASH complex"/>
    <property type="evidence" value="ECO:0007669"/>
    <property type="project" value="InterPro"/>
</dbReference>
<evidence type="ECO:0000256" key="3">
    <source>
        <dbReference type="ARBA" id="ARBA00004629"/>
    </source>
</evidence>
<reference evidence="14" key="1">
    <citation type="submission" date="2023-02" db="EMBL/GenBank/DDBJ databases">
        <title>Mating type loci evolution in Malassezia.</title>
        <authorList>
            <person name="Coelho M.A."/>
        </authorList>
    </citation>
    <scope>NUCLEOTIDE SEQUENCE</scope>
    <source>
        <strain evidence="14">CBS 14136</strain>
    </source>
</reference>
<evidence type="ECO:0000256" key="11">
    <source>
        <dbReference type="ARBA" id="ARBA00023328"/>
    </source>
</evidence>
<gene>
    <name evidence="14" type="primary">SPC19</name>
    <name evidence="14" type="ORF">MPSI1_001144</name>
</gene>
<feature type="region of interest" description="Disordered" evidence="13">
    <location>
        <begin position="120"/>
        <end position="147"/>
    </location>
</feature>
<keyword evidence="7" id="KW-0963">Cytoplasm</keyword>
<evidence type="ECO:0000256" key="7">
    <source>
        <dbReference type="ARBA" id="ARBA00022490"/>
    </source>
</evidence>
<evidence type="ECO:0000313" key="14">
    <source>
        <dbReference type="EMBL" id="WFD42499.1"/>
    </source>
</evidence>
<keyword evidence="9" id="KW-0206">Cytoskeleton</keyword>
<dbReference type="Pfam" id="PF08287">
    <property type="entry name" value="DASH_Spc19"/>
    <property type="match status" value="1"/>
</dbReference>
<dbReference type="PANTHER" id="PTHR28262:SF1">
    <property type="entry name" value="DASH COMPLEX SUBUNIT SPC19"/>
    <property type="match status" value="1"/>
</dbReference>
<keyword evidence="10" id="KW-0539">Nucleus</keyword>
<feature type="region of interest" description="Disordered" evidence="13">
    <location>
        <begin position="166"/>
        <end position="185"/>
    </location>
</feature>
<keyword evidence="6" id="KW-0158">Chromosome</keyword>
<keyword evidence="8" id="KW-0995">Kinetochore</keyword>
<comment type="subcellular location">
    <subcellularLocation>
        <location evidence="3">Chromosome</location>
        <location evidence="3">Centromere</location>
        <location evidence="3">Kinetochore</location>
    </subcellularLocation>
    <subcellularLocation>
        <location evidence="2">Cytoplasm</location>
        <location evidence="2">Cytoskeleton</location>
        <location evidence="2">Spindle</location>
    </subcellularLocation>
    <subcellularLocation>
        <location evidence="1">Nucleus</location>
    </subcellularLocation>
</comment>
<feature type="compositionally biased region" description="Polar residues" evidence="13">
    <location>
        <begin position="121"/>
        <end position="130"/>
    </location>
</feature>
<evidence type="ECO:0000313" key="15">
    <source>
        <dbReference type="Proteomes" id="UP001214628"/>
    </source>
</evidence>
<evidence type="ECO:0000256" key="4">
    <source>
        <dbReference type="ARBA" id="ARBA00008952"/>
    </source>
</evidence>
<name>A0AAF0F9R1_9BASI</name>
<organism evidence="14 15">
    <name type="scientific">Malassezia psittaci</name>
    <dbReference type="NCBI Taxonomy" id="1821823"/>
    <lineage>
        <taxon>Eukaryota</taxon>
        <taxon>Fungi</taxon>
        <taxon>Dikarya</taxon>
        <taxon>Basidiomycota</taxon>
        <taxon>Ustilaginomycotina</taxon>
        <taxon>Malasseziomycetes</taxon>
        <taxon>Malasseziales</taxon>
        <taxon>Malasseziaceae</taxon>
        <taxon>Malassezia</taxon>
    </lineage>
</organism>
<evidence type="ECO:0000256" key="12">
    <source>
        <dbReference type="ARBA" id="ARBA00032583"/>
    </source>
</evidence>